<protein>
    <submittedName>
        <fullName evidence="3">Uncharacterized protein</fullName>
    </submittedName>
</protein>
<sequence length="414" mass="44555">MALVAVAAVLGSLGLGLGFGSSGAASSGGDAAADADPEPMVTVGADDGSALWPYTSKATAFEERTLPINVVIEGSPAETRRQFLDRGEGAWNETTPEQEDLSEAAPDEPESTTTAWRRADGSTRYTYVAGGGDSAGGRWLDEHYRLHDGEYLGSRQHVRAYAPPDDTDGEWTAIQAHSEHWDWFRLSHTVDSVERSQRYVEREFMDRDPAAVSRVHLGNDRGSDANGWVTTVGFEDGFPVRLAAVALVPSAILTRRTSALRPIRDAIGARPARGAALAGSLLGLYLSVRFGAIAVETRVPGLDPRLIAGTFYPVLAIGLPCCTYYLSRSLDRTTAFAATAVGFALAILLDYTLLGVTRLPLNVFVHRFSTAIALGFVAVGASHTVRIDPEDHDYLRLGVLLWTVTLLVPLLRFL</sequence>
<feature type="transmembrane region" description="Helical" evidence="2">
    <location>
        <begin position="275"/>
        <end position="294"/>
    </location>
</feature>
<keyword evidence="2" id="KW-1133">Transmembrane helix</keyword>
<dbReference type="AlphaFoldDB" id="F8DBT9"/>
<feature type="transmembrane region" description="Helical" evidence="2">
    <location>
        <begin position="306"/>
        <end position="326"/>
    </location>
</feature>
<reference evidence="3 4" key="1">
    <citation type="journal article" date="2012" name="Stand. Genomic Sci.">
        <title>Complete genome sequence of Halopiger xanaduensis type strain (SH-6(T)).</title>
        <authorList>
            <person name="Anderson I."/>
            <person name="Tindall B.J."/>
            <person name="Rohde M."/>
            <person name="Lucas S."/>
            <person name="Han J."/>
            <person name="Lapidus A."/>
            <person name="Cheng J.F."/>
            <person name="Goodwin L."/>
            <person name="Pitluck S."/>
            <person name="Peters L."/>
            <person name="Pati A."/>
            <person name="Mikhailova N."/>
            <person name="Pagani I."/>
            <person name="Teshima H."/>
            <person name="Han C."/>
            <person name="Tapia R."/>
            <person name="Land M."/>
            <person name="Woyke T."/>
            <person name="Klenk H.P."/>
            <person name="Kyrpides N."/>
            <person name="Ivanova N."/>
        </authorList>
    </citation>
    <scope>NUCLEOTIDE SEQUENCE [LARGE SCALE GENOMIC DNA]</scope>
    <source>
        <strain evidence="4">DSM 18323 / JCM 14033 / SH-6</strain>
    </source>
</reference>
<dbReference type="eggNOG" id="arCOG08110">
    <property type="taxonomic scope" value="Archaea"/>
</dbReference>
<organism evidence="3 4">
    <name type="scientific">Halopiger xanaduensis (strain DSM 18323 / JCM 14033 / SH-6)</name>
    <dbReference type="NCBI Taxonomy" id="797210"/>
    <lineage>
        <taxon>Archaea</taxon>
        <taxon>Methanobacteriati</taxon>
        <taxon>Methanobacteriota</taxon>
        <taxon>Stenosarchaea group</taxon>
        <taxon>Halobacteria</taxon>
        <taxon>Halobacteriales</taxon>
        <taxon>Natrialbaceae</taxon>
        <taxon>Halopiger</taxon>
    </lineage>
</organism>
<dbReference type="EMBL" id="CP002839">
    <property type="protein sequence ID" value="AEH38780.1"/>
    <property type="molecule type" value="Genomic_DNA"/>
</dbReference>
<dbReference type="Proteomes" id="UP000006794">
    <property type="component" value="Chromosome"/>
</dbReference>
<accession>F8DBT9</accession>
<feature type="compositionally biased region" description="Acidic residues" evidence="1">
    <location>
        <begin position="96"/>
        <end position="110"/>
    </location>
</feature>
<evidence type="ECO:0000313" key="4">
    <source>
        <dbReference type="Proteomes" id="UP000006794"/>
    </source>
</evidence>
<gene>
    <name evidence="3" type="ordered locus">Halxa_4177</name>
</gene>
<keyword evidence="2" id="KW-0812">Transmembrane</keyword>
<evidence type="ECO:0000256" key="2">
    <source>
        <dbReference type="SAM" id="Phobius"/>
    </source>
</evidence>
<evidence type="ECO:0000256" key="1">
    <source>
        <dbReference type="SAM" id="MobiDB-lite"/>
    </source>
</evidence>
<dbReference type="HOGENOM" id="CLU_026218_0_0_2"/>
<feature type="transmembrane region" description="Helical" evidence="2">
    <location>
        <begin position="333"/>
        <end position="352"/>
    </location>
</feature>
<feature type="transmembrane region" description="Helical" evidence="2">
    <location>
        <begin position="394"/>
        <end position="413"/>
    </location>
</feature>
<name>F8DBT9_HALXS</name>
<feature type="region of interest" description="Disordered" evidence="1">
    <location>
        <begin position="88"/>
        <end position="118"/>
    </location>
</feature>
<keyword evidence="2" id="KW-0472">Membrane</keyword>
<dbReference type="KEGG" id="hxa:Halxa_4177"/>
<feature type="transmembrane region" description="Helical" evidence="2">
    <location>
        <begin position="364"/>
        <end position="382"/>
    </location>
</feature>
<proteinExistence type="predicted"/>
<keyword evidence="4" id="KW-1185">Reference proteome</keyword>
<evidence type="ECO:0000313" key="3">
    <source>
        <dbReference type="EMBL" id="AEH38780.1"/>
    </source>
</evidence>